<proteinExistence type="predicted"/>
<dbReference type="Gene3D" id="3.30.700.10">
    <property type="entry name" value="Glycoprotein, Type 4 Pilin"/>
    <property type="match status" value="1"/>
</dbReference>
<protein>
    <submittedName>
        <fullName evidence="2">Putative major pilin subunit</fullName>
    </submittedName>
</protein>
<feature type="domain" description="DUF1559" evidence="1">
    <location>
        <begin position="39"/>
        <end position="326"/>
    </location>
</feature>
<name>A0A5B9W9Z1_9BACT</name>
<accession>A0A5B9W9Z1</accession>
<dbReference type="OrthoDB" id="209901at2"/>
<dbReference type="Pfam" id="PF07963">
    <property type="entry name" value="N_methyl"/>
    <property type="match status" value="1"/>
</dbReference>
<dbReference type="SUPFAM" id="SSF54523">
    <property type="entry name" value="Pili subunits"/>
    <property type="match status" value="1"/>
</dbReference>
<dbReference type="Pfam" id="PF07596">
    <property type="entry name" value="SBP_bac_10"/>
    <property type="match status" value="1"/>
</dbReference>
<dbReference type="KEGG" id="agv:OJF2_58440"/>
<evidence type="ECO:0000313" key="2">
    <source>
        <dbReference type="EMBL" id="QEH37257.1"/>
    </source>
</evidence>
<evidence type="ECO:0000313" key="3">
    <source>
        <dbReference type="Proteomes" id="UP000324233"/>
    </source>
</evidence>
<dbReference type="InterPro" id="IPR012902">
    <property type="entry name" value="N_methyl_site"/>
</dbReference>
<dbReference type="RefSeq" id="WP_148596842.1">
    <property type="nucleotide sequence ID" value="NZ_CP042997.1"/>
</dbReference>
<gene>
    <name evidence="2" type="ORF">OJF2_58440</name>
</gene>
<evidence type="ECO:0000259" key="1">
    <source>
        <dbReference type="Pfam" id="PF07596"/>
    </source>
</evidence>
<dbReference type="InterPro" id="IPR045584">
    <property type="entry name" value="Pilin-like"/>
</dbReference>
<dbReference type="InterPro" id="IPR027558">
    <property type="entry name" value="Pre_pil_HX9DG_C"/>
</dbReference>
<sequence length="348" mass="36702">MNARLGRLEGGRRAFTLIELLVVIAIIAVLVALLLPAVQSAREAARRIQCTNNLKQLGLGIHNYESVAGTLPIAGVIDTRPSAFAAWVGWSVHARLLPLMEQGPMFSSINFTIPYSAAPNYTVSSSNVATLICPSERDSSPTPASAFFNSPKGITNYGVNMGDWFVFNPGGPQTRGVFSPNLSRRLASFTDGLTNTVLMAEVKVRNPEYNCVPGLSNINNPTVVPDPTADPFVVAPEYGGTCGTVGQGHSAWVDGNAQETGMTHAWPPNKAIMGTKGEGDLDLQGTPLFRGGVNATFAAITSRSYHPGGVNVLLGDGSVRFVKSTIAGPVWRALGTVSGGEVISADSY</sequence>
<dbReference type="EMBL" id="CP042997">
    <property type="protein sequence ID" value="QEH37257.1"/>
    <property type="molecule type" value="Genomic_DNA"/>
</dbReference>
<dbReference type="AlphaFoldDB" id="A0A5B9W9Z1"/>
<dbReference type="NCBIfam" id="TIGR04294">
    <property type="entry name" value="pre_pil_HX9DG"/>
    <property type="match status" value="1"/>
</dbReference>
<organism evidence="2 3">
    <name type="scientific">Aquisphaera giovannonii</name>
    <dbReference type="NCBI Taxonomy" id="406548"/>
    <lineage>
        <taxon>Bacteria</taxon>
        <taxon>Pseudomonadati</taxon>
        <taxon>Planctomycetota</taxon>
        <taxon>Planctomycetia</taxon>
        <taxon>Isosphaerales</taxon>
        <taxon>Isosphaeraceae</taxon>
        <taxon>Aquisphaera</taxon>
    </lineage>
</organism>
<dbReference type="Proteomes" id="UP000324233">
    <property type="component" value="Chromosome"/>
</dbReference>
<dbReference type="InterPro" id="IPR011453">
    <property type="entry name" value="DUF1559"/>
</dbReference>
<keyword evidence="3" id="KW-1185">Reference proteome</keyword>
<dbReference type="NCBIfam" id="TIGR02532">
    <property type="entry name" value="IV_pilin_GFxxxE"/>
    <property type="match status" value="1"/>
</dbReference>
<dbReference type="PANTHER" id="PTHR30093">
    <property type="entry name" value="GENERAL SECRETION PATHWAY PROTEIN G"/>
    <property type="match status" value="1"/>
</dbReference>
<dbReference type="PANTHER" id="PTHR30093:SF2">
    <property type="entry name" value="TYPE II SECRETION SYSTEM PROTEIN H"/>
    <property type="match status" value="1"/>
</dbReference>
<reference evidence="2 3" key="1">
    <citation type="submission" date="2019-08" db="EMBL/GenBank/DDBJ databases">
        <title>Deep-cultivation of Planctomycetes and their phenomic and genomic characterization uncovers novel biology.</title>
        <authorList>
            <person name="Wiegand S."/>
            <person name="Jogler M."/>
            <person name="Boedeker C."/>
            <person name="Pinto D."/>
            <person name="Vollmers J."/>
            <person name="Rivas-Marin E."/>
            <person name="Kohn T."/>
            <person name="Peeters S.H."/>
            <person name="Heuer A."/>
            <person name="Rast P."/>
            <person name="Oberbeckmann S."/>
            <person name="Bunk B."/>
            <person name="Jeske O."/>
            <person name="Meyerdierks A."/>
            <person name="Storesund J.E."/>
            <person name="Kallscheuer N."/>
            <person name="Luecker S."/>
            <person name="Lage O.M."/>
            <person name="Pohl T."/>
            <person name="Merkel B.J."/>
            <person name="Hornburger P."/>
            <person name="Mueller R.-W."/>
            <person name="Bruemmer F."/>
            <person name="Labrenz M."/>
            <person name="Spormann A.M."/>
            <person name="Op den Camp H."/>
            <person name="Overmann J."/>
            <person name="Amann R."/>
            <person name="Jetten M.S.M."/>
            <person name="Mascher T."/>
            <person name="Medema M.H."/>
            <person name="Devos D.P."/>
            <person name="Kaster A.-K."/>
            <person name="Ovreas L."/>
            <person name="Rohde M."/>
            <person name="Galperin M.Y."/>
            <person name="Jogler C."/>
        </authorList>
    </citation>
    <scope>NUCLEOTIDE SEQUENCE [LARGE SCALE GENOMIC DNA]</scope>
    <source>
        <strain evidence="2 3">OJF2</strain>
    </source>
</reference>